<evidence type="ECO:0000256" key="1">
    <source>
        <dbReference type="SAM" id="SignalP"/>
    </source>
</evidence>
<keyword evidence="3" id="KW-1185">Reference proteome</keyword>
<dbReference type="Proteomes" id="UP000191500">
    <property type="component" value="Unassembled WGS sequence"/>
</dbReference>
<reference evidence="3" key="1">
    <citation type="journal article" date="2017" name="Nat. Microbiol.">
        <title>Global analysis of biosynthetic gene clusters reveals vast potential of secondary metabolite production in Penicillium species.</title>
        <authorList>
            <person name="Nielsen J.C."/>
            <person name="Grijseels S."/>
            <person name="Prigent S."/>
            <person name="Ji B."/>
            <person name="Dainat J."/>
            <person name="Nielsen K.F."/>
            <person name="Frisvad J.C."/>
            <person name="Workman M."/>
            <person name="Nielsen J."/>
        </authorList>
    </citation>
    <scope>NUCLEOTIDE SEQUENCE [LARGE SCALE GENOMIC DNA]</scope>
    <source>
        <strain evidence="3">IBT 31321</strain>
    </source>
</reference>
<sequence>MISLSILPLLAFGLICSAQPLEKRQSTNPTSFKLYAYGPDISGLPVFYMNGTAHVADTSKVSATTMAAMTPVNFTASTDGSNIFTAHPSSTEGVATLSTNTNKLCLDQGGTNSNPVGFTGSSSREQTNQLSNVWSLYGSYVLVSVSGANFYARQTEDGLYSVLWSSSAEAMTDTIPLVLRTAEPATEYVLI</sequence>
<dbReference type="EMBL" id="MDDG01000003">
    <property type="protein sequence ID" value="OQE43037.1"/>
    <property type="molecule type" value="Genomic_DNA"/>
</dbReference>
<keyword evidence="1" id="KW-0732">Signal</keyword>
<accession>A0A1V6UX89</accession>
<proteinExistence type="predicted"/>
<evidence type="ECO:0000313" key="3">
    <source>
        <dbReference type="Proteomes" id="UP000191500"/>
    </source>
</evidence>
<feature type="chain" id="PRO_5011963543" evidence="1">
    <location>
        <begin position="19"/>
        <end position="191"/>
    </location>
</feature>
<protein>
    <submittedName>
        <fullName evidence="2">Uncharacterized protein</fullName>
    </submittedName>
</protein>
<dbReference type="AlphaFoldDB" id="A0A1V6UX89"/>
<feature type="signal peptide" evidence="1">
    <location>
        <begin position="1"/>
        <end position="18"/>
    </location>
</feature>
<comment type="caution">
    <text evidence="2">The sequence shown here is derived from an EMBL/GenBank/DDBJ whole genome shotgun (WGS) entry which is preliminary data.</text>
</comment>
<organism evidence="2 3">
    <name type="scientific">Penicillium coprophilum</name>
    <dbReference type="NCBI Taxonomy" id="36646"/>
    <lineage>
        <taxon>Eukaryota</taxon>
        <taxon>Fungi</taxon>
        <taxon>Dikarya</taxon>
        <taxon>Ascomycota</taxon>
        <taxon>Pezizomycotina</taxon>
        <taxon>Eurotiomycetes</taxon>
        <taxon>Eurotiomycetidae</taxon>
        <taxon>Eurotiales</taxon>
        <taxon>Aspergillaceae</taxon>
        <taxon>Penicillium</taxon>
    </lineage>
</organism>
<gene>
    <name evidence="2" type="ORF">PENCOP_c003G07537</name>
</gene>
<name>A0A1V6UX89_9EURO</name>
<evidence type="ECO:0000313" key="2">
    <source>
        <dbReference type="EMBL" id="OQE43037.1"/>
    </source>
</evidence>